<dbReference type="OrthoDB" id="9780674at2"/>
<sequence length="340" mass="34949">MSEPIRASDVEQLATATRNGFVENRFFGSAVVVNADGAILASVGDPSAAVYPRSALKPFQAIASLRCGAQLAKEELALACGSHSGSTQHQDIAASVLAGAGLSADYLGCPEAYPSSASQVAKAALQVAPLPLERSRLAHNCSGKHAGFLSATVAAGADPTTYLHPDSPIQTEVINVLEQYCQTSIPHVGVDGCGAPTPVMPLTSLARGFGELGRAITDRSAELPAAMVARAMLDYPHVVQGNNRPDTVILESLELLVKTGADGIVALAAPDGTAVAVSMIDSTDRAMHLVALVLLANFAPNMLSLQAMSDVVERIVPPVYGGGQVVGGIKVAPAVLRLLS</sequence>
<evidence type="ECO:0000313" key="2">
    <source>
        <dbReference type="Proteomes" id="UP000078292"/>
    </source>
</evidence>
<protein>
    <recommendedName>
        <fullName evidence="3">Asparaginase</fullName>
    </recommendedName>
</protein>
<keyword evidence="2" id="KW-1185">Reference proteome</keyword>
<dbReference type="RefSeq" id="WP_043058876.1">
    <property type="nucleotide sequence ID" value="NZ_LXEY01000022.1"/>
</dbReference>
<dbReference type="EMBL" id="LXEY01000022">
    <property type="protein sequence ID" value="OAV59153.1"/>
    <property type="molecule type" value="Genomic_DNA"/>
</dbReference>
<dbReference type="Pfam" id="PF06089">
    <property type="entry name" value="Asparaginase_II"/>
    <property type="match status" value="1"/>
</dbReference>
<comment type="caution">
    <text evidence="1">The sequence shown here is derived from an EMBL/GenBank/DDBJ whole genome shotgun (WGS) entry which is preliminary data.</text>
</comment>
<reference evidence="1 2" key="1">
    <citation type="submission" date="2016-04" db="EMBL/GenBank/DDBJ databases">
        <title>First whole genome shotgun sequence of the bacterium Enteractinococcus sp. strain UASWS1574.</title>
        <authorList>
            <person name="Crovadore J."/>
            <person name="Chablais R."/>
            <person name="Lefort F."/>
        </authorList>
    </citation>
    <scope>NUCLEOTIDE SEQUENCE [LARGE SCALE GENOMIC DNA]</scope>
    <source>
        <strain evidence="1 2">UASWS1574</strain>
    </source>
</reference>
<dbReference type="STRING" id="1837282.A6F49_14780"/>
<dbReference type="Proteomes" id="UP000078292">
    <property type="component" value="Unassembled WGS sequence"/>
</dbReference>
<evidence type="ECO:0000313" key="1">
    <source>
        <dbReference type="EMBL" id="OAV59153.1"/>
    </source>
</evidence>
<evidence type="ECO:0008006" key="3">
    <source>
        <dbReference type="Google" id="ProtNLM"/>
    </source>
</evidence>
<dbReference type="AlphaFoldDB" id="A0A1B7LVT3"/>
<gene>
    <name evidence="1" type="ORF">A6F49_14780</name>
</gene>
<name>A0A1B7LVT3_9MICC</name>
<proteinExistence type="predicted"/>
<dbReference type="PANTHER" id="PTHR42110">
    <property type="entry name" value="L-ASPARAGINASE, PUTATIVE (AFU_ORTHOLOGUE AFUA_3G11890)-RELATED"/>
    <property type="match status" value="1"/>
</dbReference>
<accession>A0A1B7LVT3</accession>
<organism evidence="1 2">
    <name type="scientific">Enteractinococcus helveticum</name>
    <dbReference type="NCBI Taxonomy" id="1837282"/>
    <lineage>
        <taxon>Bacteria</taxon>
        <taxon>Bacillati</taxon>
        <taxon>Actinomycetota</taxon>
        <taxon>Actinomycetes</taxon>
        <taxon>Micrococcales</taxon>
        <taxon>Micrococcaceae</taxon>
    </lineage>
</organism>
<dbReference type="PANTHER" id="PTHR42110:SF1">
    <property type="entry name" value="L-ASPARAGINASE, PUTATIVE (AFU_ORTHOLOGUE AFUA_3G11890)-RELATED"/>
    <property type="match status" value="1"/>
</dbReference>
<dbReference type="InterPro" id="IPR010349">
    <property type="entry name" value="Asparaginase_II"/>
</dbReference>